<dbReference type="SUPFAM" id="SSF52047">
    <property type="entry name" value="RNI-like"/>
    <property type="match status" value="1"/>
</dbReference>
<reference evidence="1 2" key="1">
    <citation type="submission" date="2015-01" db="EMBL/GenBank/DDBJ databases">
        <title>The Genome Sequence of Ochroconis gallopava CBS43764.</title>
        <authorList>
            <consortium name="The Broad Institute Genomics Platform"/>
            <person name="Cuomo C."/>
            <person name="de Hoog S."/>
            <person name="Gorbushina A."/>
            <person name="Stielow B."/>
            <person name="Teixiera M."/>
            <person name="Abouelleil A."/>
            <person name="Chapman S.B."/>
            <person name="Priest M."/>
            <person name="Young S.K."/>
            <person name="Wortman J."/>
            <person name="Nusbaum C."/>
            <person name="Birren B."/>
        </authorList>
    </citation>
    <scope>NUCLEOTIDE SEQUENCE [LARGE SCALE GENOMIC DNA]</scope>
    <source>
        <strain evidence="1 2">CBS 43764</strain>
    </source>
</reference>
<evidence type="ECO:0008006" key="3">
    <source>
        <dbReference type="Google" id="ProtNLM"/>
    </source>
</evidence>
<evidence type="ECO:0000313" key="2">
    <source>
        <dbReference type="Proteomes" id="UP000053259"/>
    </source>
</evidence>
<keyword evidence="2" id="KW-1185">Reference proteome</keyword>
<evidence type="ECO:0000313" key="1">
    <source>
        <dbReference type="EMBL" id="KIW03322.1"/>
    </source>
</evidence>
<dbReference type="HOGENOM" id="CLU_057385_0_0_1"/>
<dbReference type="AlphaFoldDB" id="A0A0D1YRS2"/>
<sequence>MAAMRNESTAPGMANGAQIPLNDFNLPQLPTEAGGLIALTLTSVISVEQYGNVLQQPWKVTHLPPSIQSLTLESFTRGYPTGFLRALIAELPELRSLIVYGQSFTGASEETEEDAVTFIKGARKLRALHLLDTFITASFVKTIAPVVKSLEKPLMFLEINYTYGRGNNKLTESVPAGELSSLIHHGLISCTFNIAPPENANNGVDIEPLDDGVQTIDSSFSEFLITSLVGEDSAPRFLKNLNITLYTICIEQFRSLIVKHEGLMALSASISVSNVGTWKGKVFDAIAEGRNLEQVEIVLCPTHQVGELDVSLDEQRLAELSKACKKLKTFKINQRRCIKTKSSLECSVIAGSWKIDLKLPEVRSEAARTKKLTKEIWSPWT</sequence>
<organism evidence="1 2">
    <name type="scientific">Verruconis gallopava</name>
    <dbReference type="NCBI Taxonomy" id="253628"/>
    <lineage>
        <taxon>Eukaryota</taxon>
        <taxon>Fungi</taxon>
        <taxon>Dikarya</taxon>
        <taxon>Ascomycota</taxon>
        <taxon>Pezizomycotina</taxon>
        <taxon>Dothideomycetes</taxon>
        <taxon>Pleosporomycetidae</taxon>
        <taxon>Venturiales</taxon>
        <taxon>Sympoventuriaceae</taxon>
        <taxon>Verruconis</taxon>
    </lineage>
</organism>
<dbReference type="VEuPathDB" id="FungiDB:PV09_05533"/>
<dbReference type="OrthoDB" id="5356476at2759"/>
<name>A0A0D1YRS2_9PEZI</name>
<proteinExistence type="predicted"/>
<dbReference type="STRING" id="253628.A0A0D1YRS2"/>
<accession>A0A0D1YRS2</accession>
<dbReference type="RefSeq" id="XP_016213191.1">
    <property type="nucleotide sequence ID" value="XM_016359052.1"/>
</dbReference>
<dbReference type="Proteomes" id="UP000053259">
    <property type="component" value="Unassembled WGS sequence"/>
</dbReference>
<dbReference type="InterPro" id="IPR032675">
    <property type="entry name" value="LRR_dom_sf"/>
</dbReference>
<dbReference type="GeneID" id="27313506"/>
<dbReference type="InParanoid" id="A0A0D1YRS2"/>
<dbReference type="Gene3D" id="3.80.10.10">
    <property type="entry name" value="Ribonuclease Inhibitor"/>
    <property type="match status" value="1"/>
</dbReference>
<protein>
    <recommendedName>
        <fullName evidence="3">FBD domain-containing protein</fullName>
    </recommendedName>
</protein>
<gene>
    <name evidence="1" type="ORF">PV09_05533</name>
</gene>
<dbReference type="EMBL" id="KN847545">
    <property type="protein sequence ID" value="KIW03322.1"/>
    <property type="molecule type" value="Genomic_DNA"/>
</dbReference>